<dbReference type="AlphaFoldDB" id="A0A6J6JNL8"/>
<reference evidence="3" key="1">
    <citation type="submission" date="2020-05" db="EMBL/GenBank/DDBJ databases">
        <authorList>
            <person name="Chiriac C."/>
            <person name="Salcher M."/>
            <person name="Ghai R."/>
            <person name="Kavagutti S V."/>
        </authorList>
    </citation>
    <scope>NUCLEOTIDE SEQUENCE</scope>
</reference>
<evidence type="ECO:0000313" key="4">
    <source>
        <dbReference type="EMBL" id="CAB4713267.1"/>
    </source>
</evidence>
<proteinExistence type="predicted"/>
<sequence length="415" mass="44343">MELGAITNPDAVQYGKPLDGVRILALEQMQALPYATQLLARLGADVVKVESVKGGDLGRGSQPGITDPDGRFVGATYLRNNLDKKSICVDLKAPEGKQLILDLAPKFDIVAENFKGGALSRMGLGYDDIAAVHPGVIYLSVSGFGNTVATPYDGWPAYAAVAEAMSGIYDYKLEPGRPPAVSPVGALGDIGTALFGTIGILAALRHRDRTGLGQYIDVAMFDAMVSMTDLVTNFWSLGLRPAPGQGLAMILDGFEASNGWFIVQVGREHEFERLANLIGKPEWLTDERLSTRAGWREHIDTILRPGVKAWAADKTNIEACKALADAGVAAGPCLTAQQVIDDPHVAARNMLMEIPRPEGGDPVLTPGNPIKMSRVSEGPDVRMPWLGEHTNEVLAAELGLDDARIEQLRADGVIA</sequence>
<dbReference type="EMBL" id="CAEZVC010000188">
    <property type="protein sequence ID" value="CAB4638015.1"/>
    <property type="molecule type" value="Genomic_DNA"/>
</dbReference>
<dbReference type="InterPro" id="IPR003673">
    <property type="entry name" value="CoA-Trfase_fam_III"/>
</dbReference>
<name>A0A6J6JNL8_9ZZZZ</name>
<dbReference type="InterPro" id="IPR023606">
    <property type="entry name" value="CoA-Trfase_III_dom_1_sf"/>
</dbReference>
<dbReference type="EMBL" id="CAFBNJ010000105">
    <property type="protein sequence ID" value="CAB4962825.1"/>
    <property type="molecule type" value="Genomic_DNA"/>
</dbReference>
<gene>
    <name evidence="3" type="ORF">UFOPK1906_01896</name>
    <name evidence="4" type="ORF">UFOPK2624_01241</name>
    <name evidence="5" type="ORF">UFOPK3785_01607</name>
    <name evidence="6" type="ORF">UFOPK3927_00517</name>
    <name evidence="2" type="ORF">UFOPK4201_01500</name>
</gene>
<dbReference type="SUPFAM" id="SSF89796">
    <property type="entry name" value="CoA-transferase family III (CaiB/BaiF)"/>
    <property type="match status" value="1"/>
</dbReference>
<evidence type="ECO:0000313" key="2">
    <source>
        <dbReference type="EMBL" id="CAB4372456.1"/>
    </source>
</evidence>
<evidence type="ECO:0000313" key="6">
    <source>
        <dbReference type="EMBL" id="CAB4977659.1"/>
    </source>
</evidence>
<evidence type="ECO:0000313" key="3">
    <source>
        <dbReference type="EMBL" id="CAB4638015.1"/>
    </source>
</evidence>
<evidence type="ECO:0000313" key="5">
    <source>
        <dbReference type="EMBL" id="CAB4962825.1"/>
    </source>
</evidence>
<organism evidence="3">
    <name type="scientific">freshwater metagenome</name>
    <dbReference type="NCBI Taxonomy" id="449393"/>
    <lineage>
        <taxon>unclassified sequences</taxon>
        <taxon>metagenomes</taxon>
        <taxon>ecological metagenomes</taxon>
    </lineage>
</organism>
<dbReference type="PANTHER" id="PTHR48207:SF3">
    <property type="entry name" value="SUCCINATE--HYDROXYMETHYLGLUTARATE COA-TRANSFERASE"/>
    <property type="match status" value="1"/>
</dbReference>
<accession>A0A6J6JNL8</accession>
<dbReference type="EMBL" id="CAFBOK010000043">
    <property type="protein sequence ID" value="CAB4977659.1"/>
    <property type="molecule type" value="Genomic_DNA"/>
</dbReference>
<dbReference type="InterPro" id="IPR050483">
    <property type="entry name" value="CoA-transferase_III_domain"/>
</dbReference>
<dbReference type="Gene3D" id="3.40.50.10540">
    <property type="entry name" value="Crotonobetainyl-coa:carnitine coa-transferase, domain 1"/>
    <property type="match status" value="1"/>
</dbReference>
<dbReference type="InterPro" id="IPR044855">
    <property type="entry name" value="CoA-Trfase_III_dom3_sf"/>
</dbReference>
<protein>
    <submittedName>
        <fullName evidence="3">Unannotated protein</fullName>
    </submittedName>
</protein>
<evidence type="ECO:0000256" key="1">
    <source>
        <dbReference type="ARBA" id="ARBA00022679"/>
    </source>
</evidence>
<dbReference type="Pfam" id="PF02515">
    <property type="entry name" value="CoA_transf_3"/>
    <property type="match status" value="1"/>
</dbReference>
<dbReference type="Gene3D" id="3.30.1540.10">
    <property type="entry name" value="formyl-coa transferase, domain 3"/>
    <property type="match status" value="1"/>
</dbReference>
<dbReference type="EMBL" id="CAEUNJ010000073">
    <property type="protein sequence ID" value="CAB4372456.1"/>
    <property type="molecule type" value="Genomic_DNA"/>
</dbReference>
<dbReference type="GO" id="GO:0008410">
    <property type="term" value="F:CoA-transferase activity"/>
    <property type="evidence" value="ECO:0007669"/>
    <property type="project" value="TreeGrafter"/>
</dbReference>
<keyword evidence="1" id="KW-0808">Transferase</keyword>
<dbReference type="EMBL" id="CAEZXY010000060">
    <property type="protein sequence ID" value="CAB4713267.1"/>
    <property type="molecule type" value="Genomic_DNA"/>
</dbReference>
<dbReference type="PANTHER" id="PTHR48207">
    <property type="entry name" value="SUCCINATE--HYDROXYMETHYLGLUTARATE COA-TRANSFERASE"/>
    <property type="match status" value="1"/>
</dbReference>